<reference evidence="1" key="2">
    <citation type="submission" date="2014-05" db="EMBL/GenBank/DDBJ databases">
        <title>The genome and life-stage specific transcriptomes of Globodera pallida elucidate key aspects of plant parasitism by a cyst nematode.</title>
        <authorList>
            <person name="Cotton J.A."/>
            <person name="Lilley C.J."/>
            <person name="Jones L.M."/>
            <person name="Kikuchi T."/>
            <person name="Reid A.J."/>
            <person name="Thorpe P."/>
            <person name="Tsai I.J."/>
            <person name="Beasley H."/>
            <person name="Blok V."/>
            <person name="Cock P.J.A."/>
            <person name="Van den Akker S.E."/>
            <person name="Holroyd N."/>
            <person name="Hunt M."/>
            <person name="Mantelin S."/>
            <person name="Naghra H."/>
            <person name="Pain A."/>
            <person name="Palomares-Rius J.E."/>
            <person name="Zarowiecki M."/>
            <person name="Berriman M."/>
            <person name="Jones J.T."/>
            <person name="Urwin P.E."/>
        </authorList>
    </citation>
    <scope>NUCLEOTIDE SEQUENCE [LARGE SCALE GENOMIC DNA]</scope>
    <source>
        <strain evidence="1">Lindley</strain>
    </source>
</reference>
<accession>A0A183C7W4</accession>
<organism evidence="1 2">
    <name type="scientific">Globodera pallida</name>
    <name type="common">Potato cyst nematode worm</name>
    <name type="synonym">Heterodera pallida</name>
    <dbReference type="NCBI Taxonomy" id="36090"/>
    <lineage>
        <taxon>Eukaryota</taxon>
        <taxon>Metazoa</taxon>
        <taxon>Ecdysozoa</taxon>
        <taxon>Nematoda</taxon>
        <taxon>Chromadorea</taxon>
        <taxon>Rhabditida</taxon>
        <taxon>Tylenchina</taxon>
        <taxon>Tylenchomorpha</taxon>
        <taxon>Tylenchoidea</taxon>
        <taxon>Heteroderidae</taxon>
        <taxon>Heteroderinae</taxon>
        <taxon>Globodera</taxon>
    </lineage>
</organism>
<dbReference type="AlphaFoldDB" id="A0A183C7W4"/>
<sequence length="111" mass="12078">MLGLDMLAPSLQHNIDLFIYRGCNCTMEAWFTQPTDSEDPIDRELSAGSVKCSKTINGTAQLGSIGKGESAVNIMGLTDKKAENIVVELLRSSADKDDQSLISFSLWGHKT</sequence>
<dbReference type="WBParaSite" id="GPLIN_000896000">
    <property type="protein sequence ID" value="GPLIN_000896000"/>
    <property type="gene ID" value="GPLIN_000896000"/>
</dbReference>
<evidence type="ECO:0000313" key="1">
    <source>
        <dbReference type="Proteomes" id="UP000050741"/>
    </source>
</evidence>
<dbReference type="Proteomes" id="UP000050741">
    <property type="component" value="Unassembled WGS sequence"/>
</dbReference>
<name>A0A183C7W4_GLOPA</name>
<keyword evidence="1" id="KW-1185">Reference proteome</keyword>
<protein>
    <submittedName>
        <fullName evidence="2">PPM-type phosphatase domain-containing protein</fullName>
    </submittedName>
</protein>
<reference evidence="1" key="1">
    <citation type="submission" date="2013-12" db="EMBL/GenBank/DDBJ databases">
        <authorList>
            <person name="Aslett M."/>
        </authorList>
    </citation>
    <scope>NUCLEOTIDE SEQUENCE [LARGE SCALE GENOMIC DNA]</scope>
    <source>
        <strain evidence="1">Lindley</strain>
    </source>
</reference>
<evidence type="ECO:0000313" key="2">
    <source>
        <dbReference type="WBParaSite" id="GPLIN_000896000"/>
    </source>
</evidence>
<reference evidence="2" key="3">
    <citation type="submission" date="2016-06" db="UniProtKB">
        <authorList>
            <consortium name="WormBaseParasite"/>
        </authorList>
    </citation>
    <scope>IDENTIFICATION</scope>
</reference>
<proteinExistence type="predicted"/>